<protein>
    <submittedName>
        <fullName evidence="4">Uncharacterized SAM-binding protein YcdF (DUF218 family)</fullName>
    </submittedName>
</protein>
<dbReference type="STRING" id="1543381.LF63_0114300"/>
<dbReference type="HOGENOM" id="CLU_1198799_0_0_6"/>
<feature type="transmembrane region" description="Helical" evidence="1">
    <location>
        <begin position="21"/>
        <end position="45"/>
    </location>
</feature>
<comment type="caution">
    <text evidence="3">The sequence shown here is derived from an EMBL/GenBank/DDBJ whole genome shotgun (WGS) entry which is preliminary data.</text>
</comment>
<dbReference type="Proteomes" id="UP000560000">
    <property type="component" value="Unassembled WGS sequence"/>
</dbReference>
<evidence type="ECO:0000259" key="2">
    <source>
        <dbReference type="Pfam" id="PF02698"/>
    </source>
</evidence>
<dbReference type="EMBL" id="JACHET010000001">
    <property type="protein sequence ID" value="MBB6185044.1"/>
    <property type="molecule type" value="Genomic_DNA"/>
</dbReference>
<dbReference type="InterPro" id="IPR051599">
    <property type="entry name" value="Cell_Envelope_Assoc"/>
</dbReference>
<dbReference type="CDD" id="cd06259">
    <property type="entry name" value="YdcF-like"/>
    <property type="match status" value="1"/>
</dbReference>
<name>A0A099CS35_9GAMM</name>
<accession>A0A099CS35</accession>
<dbReference type="AlphaFoldDB" id="A0A099CS35"/>
<reference evidence="4 6" key="2">
    <citation type="submission" date="2020-08" db="EMBL/GenBank/DDBJ databases">
        <title>Genomic Encyclopedia of Type Strains, Phase IV (KMG-IV): sequencing the most valuable type-strain genomes for metagenomic binning, comparative biology and taxonomic classification.</title>
        <authorList>
            <person name="Goeker M."/>
        </authorList>
    </citation>
    <scope>NUCLEOTIDE SEQUENCE [LARGE SCALE GENOMIC DNA]</scope>
    <source>
        <strain evidence="4 6">DSM 107085</strain>
    </source>
</reference>
<dbReference type="Pfam" id="PF02698">
    <property type="entry name" value="DUF218"/>
    <property type="match status" value="1"/>
</dbReference>
<proteinExistence type="predicted"/>
<evidence type="ECO:0000313" key="6">
    <source>
        <dbReference type="Proteomes" id="UP000560000"/>
    </source>
</evidence>
<evidence type="ECO:0000313" key="5">
    <source>
        <dbReference type="Proteomes" id="UP000029708"/>
    </source>
</evidence>
<dbReference type="InterPro" id="IPR014729">
    <property type="entry name" value="Rossmann-like_a/b/a_fold"/>
</dbReference>
<dbReference type="EMBL" id="JROI01000016">
    <property type="protein sequence ID" value="KGI76823.1"/>
    <property type="molecule type" value="Genomic_DNA"/>
</dbReference>
<sequence>MSDPLAPLRRGPWRYLRDADVLHSLCVTLLVLALSGGLAWLAYLIHVWRTAARSPLKPTRARVLLIFGRRLEGERPEQDYIHRLQRGLTLAREADIERVLLLGGNSGSRITEAKAGADWLHAADFPDHVPMELEQASTDSLENLRHARELLGHDERPPVALVTSRYHLARCLLLARRLGFDAQPIAAEDRLPGHARYRLRMVLESGYLMWIDIGLRWAHLIGHERMAARIR</sequence>
<dbReference type="PANTHER" id="PTHR30336">
    <property type="entry name" value="INNER MEMBRANE PROTEIN, PROBABLE PERMEASE"/>
    <property type="match status" value="1"/>
</dbReference>
<reference evidence="3 5" key="1">
    <citation type="submission" date="2014-09" db="EMBL/GenBank/DDBJ databases">
        <title>Xanthomonadaceae 3.5X direct submission.</title>
        <authorList>
            <person name="Fang T."/>
            <person name="Wang H."/>
        </authorList>
    </citation>
    <scope>NUCLEOTIDE SEQUENCE [LARGE SCALE GENOMIC DNA]</scope>
    <source>
        <strain evidence="3 5">3.5X</strain>
    </source>
</reference>
<evidence type="ECO:0000313" key="3">
    <source>
        <dbReference type="EMBL" id="KGI76823.1"/>
    </source>
</evidence>
<dbReference type="OrthoDB" id="5611936at2"/>
<organism evidence="3 5">
    <name type="scientific">Oleiagrimonas soli</name>
    <dbReference type="NCBI Taxonomy" id="1543381"/>
    <lineage>
        <taxon>Bacteria</taxon>
        <taxon>Pseudomonadati</taxon>
        <taxon>Pseudomonadota</taxon>
        <taxon>Gammaproteobacteria</taxon>
        <taxon>Lysobacterales</taxon>
        <taxon>Rhodanobacteraceae</taxon>
        <taxon>Oleiagrimonas</taxon>
    </lineage>
</organism>
<dbReference type="Gene3D" id="3.40.50.620">
    <property type="entry name" value="HUPs"/>
    <property type="match status" value="1"/>
</dbReference>
<keyword evidence="1" id="KW-1133">Transmembrane helix</keyword>
<feature type="domain" description="DUF218" evidence="2">
    <location>
        <begin position="79"/>
        <end position="192"/>
    </location>
</feature>
<dbReference type="Proteomes" id="UP000029708">
    <property type="component" value="Unassembled WGS sequence"/>
</dbReference>
<gene>
    <name evidence="4" type="ORF">HNQ86_002389</name>
    <name evidence="3" type="ORF">LF63_0114300</name>
</gene>
<dbReference type="GO" id="GO:0005886">
    <property type="term" value="C:plasma membrane"/>
    <property type="evidence" value="ECO:0007669"/>
    <property type="project" value="TreeGrafter"/>
</dbReference>
<keyword evidence="1" id="KW-0472">Membrane</keyword>
<keyword evidence="5" id="KW-1185">Reference proteome</keyword>
<keyword evidence="1" id="KW-0812">Transmembrane</keyword>
<evidence type="ECO:0000313" key="4">
    <source>
        <dbReference type="EMBL" id="MBB6185044.1"/>
    </source>
</evidence>
<dbReference type="RefSeq" id="WP_043104230.1">
    <property type="nucleotide sequence ID" value="NZ_JACHET010000001.1"/>
</dbReference>
<dbReference type="InterPro" id="IPR003848">
    <property type="entry name" value="DUF218"/>
</dbReference>
<dbReference type="PANTHER" id="PTHR30336:SF20">
    <property type="entry name" value="DUF218 DOMAIN-CONTAINING PROTEIN"/>
    <property type="match status" value="1"/>
</dbReference>
<evidence type="ECO:0000256" key="1">
    <source>
        <dbReference type="SAM" id="Phobius"/>
    </source>
</evidence>